<dbReference type="Pfam" id="PF20152">
    <property type="entry name" value="DUF6534"/>
    <property type="match status" value="1"/>
</dbReference>
<organism evidence="4 5">
    <name type="scientific">Agrocybe pediades</name>
    <dbReference type="NCBI Taxonomy" id="84607"/>
    <lineage>
        <taxon>Eukaryota</taxon>
        <taxon>Fungi</taxon>
        <taxon>Dikarya</taxon>
        <taxon>Basidiomycota</taxon>
        <taxon>Agaricomycotina</taxon>
        <taxon>Agaricomycetes</taxon>
        <taxon>Agaricomycetidae</taxon>
        <taxon>Agaricales</taxon>
        <taxon>Agaricineae</taxon>
        <taxon>Strophariaceae</taxon>
        <taxon>Agrocybe</taxon>
    </lineage>
</organism>
<keyword evidence="2" id="KW-0472">Membrane</keyword>
<evidence type="ECO:0000313" key="4">
    <source>
        <dbReference type="EMBL" id="KAF4611478.1"/>
    </source>
</evidence>
<dbReference type="InterPro" id="IPR045339">
    <property type="entry name" value="DUF6534"/>
</dbReference>
<feature type="domain" description="DUF6534" evidence="3">
    <location>
        <begin position="79"/>
        <end position="164"/>
    </location>
</feature>
<feature type="transmembrane region" description="Helical" evidence="2">
    <location>
        <begin position="114"/>
        <end position="136"/>
    </location>
</feature>
<name>A0A8H4QID3_9AGAR</name>
<keyword evidence="5" id="KW-1185">Reference proteome</keyword>
<keyword evidence="2" id="KW-1133">Transmembrane helix</keyword>
<feature type="compositionally biased region" description="Polar residues" evidence="1">
    <location>
        <begin position="196"/>
        <end position="208"/>
    </location>
</feature>
<comment type="caution">
    <text evidence="4">The sequence shown here is derived from an EMBL/GenBank/DDBJ whole genome shotgun (WGS) entry which is preliminary data.</text>
</comment>
<feature type="transmembrane region" description="Helical" evidence="2">
    <location>
        <begin position="142"/>
        <end position="161"/>
    </location>
</feature>
<accession>A0A8H4QID3</accession>
<dbReference type="Proteomes" id="UP000521872">
    <property type="component" value="Unassembled WGS sequence"/>
</dbReference>
<protein>
    <recommendedName>
        <fullName evidence="3">DUF6534 domain-containing protein</fullName>
    </recommendedName>
</protein>
<reference evidence="4 5" key="1">
    <citation type="submission" date="2019-12" db="EMBL/GenBank/DDBJ databases">
        <authorList>
            <person name="Floudas D."/>
            <person name="Bentzer J."/>
            <person name="Ahren D."/>
            <person name="Johansson T."/>
            <person name="Persson P."/>
            <person name="Tunlid A."/>
        </authorList>
    </citation>
    <scope>NUCLEOTIDE SEQUENCE [LARGE SCALE GENOMIC DNA]</scope>
    <source>
        <strain evidence="4 5">CBS 102.39</strain>
    </source>
</reference>
<evidence type="ECO:0000256" key="1">
    <source>
        <dbReference type="SAM" id="MobiDB-lite"/>
    </source>
</evidence>
<dbReference type="AlphaFoldDB" id="A0A8H4QID3"/>
<feature type="transmembrane region" description="Helical" evidence="2">
    <location>
        <begin position="31"/>
        <end position="50"/>
    </location>
</feature>
<evidence type="ECO:0000313" key="5">
    <source>
        <dbReference type="Proteomes" id="UP000521872"/>
    </source>
</evidence>
<evidence type="ECO:0000256" key="2">
    <source>
        <dbReference type="SAM" id="Phobius"/>
    </source>
</evidence>
<dbReference type="EMBL" id="JAACJL010000057">
    <property type="protein sequence ID" value="KAF4611478.1"/>
    <property type="molecule type" value="Genomic_DNA"/>
</dbReference>
<feature type="transmembrane region" description="Helical" evidence="2">
    <location>
        <begin position="70"/>
        <end position="94"/>
    </location>
</feature>
<sequence length="224" mass="24819">MTGEGTAQAILTFLAQCFFARRIFKLSKRNYYLASPILALSVLRLGAATASAGEMLKLRSYALFREQFRWLFSVGLGLSSAVDILTTVSLLLLLRRSRRQSLSMNEIIDELILYTLEIGSLTSLATVVSLVCWLTLENNLVFLGIHFVIGKLYANSLLATLNTRLEIGKNRVSAHNLMDLDVIRNAQGLQFFTPQVNAQPDSRPSTGRKSVHKSDGDFANLGFS</sequence>
<dbReference type="PANTHER" id="PTHR40465:SF1">
    <property type="entry name" value="DUF6534 DOMAIN-CONTAINING PROTEIN"/>
    <property type="match status" value="1"/>
</dbReference>
<feature type="region of interest" description="Disordered" evidence="1">
    <location>
        <begin position="196"/>
        <end position="224"/>
    </location>
</feature>
<evidence type="ECO:0000259" key="3">
    <source>
        <dbReference type="Pfam" id="PF20152"/>
    </source>
</evidence>
<gene>
    <name evidence="4" type="ORF">D9613_004585</name>
</gene>
<dbReference type="PANTHER" id="PTHR40465">
    <property type="entry name" value="CHROMOSOME 1, WHOLE GENOME SHOTGUN SEQUENCE"/>
    <property type="match status" value="1"/>
</dbReference>
<proteinExistence type="predicted"/>
<keyword evidence="2" id="KW-0812">Transmembrane</keyword>